<dbReference type="Proteomes" id="UP001162640">
    <property type="component" value="Unassembled WGS sequence"/>
</dbReference>
<name>A0A9W7DN91_9STRA</name>
<dbReference type="CDD" id="cd22976">
    <property type="entry name" value="DD_EFCAB10"/>
    <property type="match status" value="1"/>
</dbReference>
<dbReference type="InterPro" id="IPR002048">
    <property type="entry name" value="EF_hand_dom"/>
</dbReference>
<dbReference type="Gene3D" id="1.10.238.10">
    <property type="entry name" value="EF-hand"/>
    <property type="match status" value="1"/>
</dbReference>
<dbReference type="PANTHER" id="PTHR21847">
    <property type="entry name" value="EF-HAND CALCIUM-BINDING DOMAIN-CONTAINING PROTEIN 10"/>
    <property type="match status" value="1"/>
</dbReference>
<dbReference type="SUPFAM" id="SSF47473">
    <property type="entry name" value="EF-hand"/>
    <property type="match status" value="1"/>
</dbReference>
<dbReference type="AlphaFoldDB" id="A0A9W7DN91"/>
<organism evidence="2 3">
    <name type="scientific">Triparma laevis f. inornata</name>
    <dbReference type="NCBI Taxonomy" id="1714386"/>
    <lineage>
        <taxon>Eukaryota</taxon>
        <taxon>Sar</taxon>
        <taxon>Stramenopiles</taxon>
        <taxon>Ochrophyta</taxon>
        <taxon>Bolidophyceae</taxon>
        <taxon>Parmales</taxon>
        <taxon>Triparmaceae</taxon>
        <taxon>Triparma</taxon>
    </lineage>
</organism>
<reference evidence="3" key="1">
    <citation type="journal article" date="2023" name="Commun. Biol.">
        <title>Genome analysis of Parmales, the sister group of diatoms, reveals the evolutionary specialization of diatoms from phago-mixotrophs to photoautotrophs.</title>
        <authorList>
            <person name="Ban H."/>
            <person name="Sato S."/>
            <person name="Yoshikawa S."/>
            <person name="Yamada K."/>
            <person name="Nakamura Y."/>
            <person name="Ichinomiya M."/>
            <person name="Sato N."/>
            <person name="Blanc-Mathieu R."/>
            <person name="Endo H."/>
            <person name="Kuwata A."/>
            <person name="Ogata H."/>
        </authorList>
    </citation>
    <scope>NUCLEOTIDE SEQUENCE [LARGE SCALE GENOMIC DNA]</scope>
</reference>
<dbReference type="PANTHER" id="PTHR21847:SF1">
    <property type="entry name" value="EF-HAND CALCIUM-BINDING DOMAIN-CONTAINING PROTEIN 10"/>
    <property type="match status" value="1"/>
</dbReference>
<proteinExistence type="predicted"/>
<sequence length="127" mass="14123">MSSIPDPRAEANAYLSDKKVIELFHDLGTQLVYAKPEDPNAFLKNCLQTLTENKSSGTSTSFFTPSDISTMFSMFDPTGRGKITLLQYKNALRSFGIEKMTVELEGEVDRETFEKTVGEELGKLSLS</sequence>
<evidence type="ECO:0000259" key="1">
    <source>
        <dbReference type="PROSITE" id="PS50222"/>
    </source>
</evidence>
<dbReference type="InterPro" id="IPR011992">
    <property type="entry name" value="EF-hand-dom_pair"/>
</dbReference>
<dbReference type="InterPro" id="IPR056587">
    <property type="entry name" value="EF_EFCAB10_C"/>
</dbReference>
<dbReference type="InterPro" id="IPR049760">
    <property type="entry name" value="DD_EFCAB10"/>
</dbReference>
<comment type="caution">
    <text evidence="2">The sequence shown here is derived from an EMBL/GenBank/DDBJ whole genome shotgun (WGS) entry which is preliminary data.</text>
</comment>
<dbReference type="EMBL" id="BLQM01000005">
    <property type="protein sequence ID" value="GMH48527.1"/>
    <property type="molecule type" value="Genomic_DNA"/>
</dbReference>
<dbReference type="Pfam" id="PF24548">
    <property type="entry name" value="EF_EFCAB10_C"/>
    <property type="match status" value="1"/>
</dbReference>
<dbReference type="GO" id="GO:0005509">
    <property type="term" value="F:calcium ion binding"/>
    <property type="evidence" value="ECO:0007669"/>
    <property type="project" value="InterPro"/>
</dbReference>
<dbReference type="SUPFAM" id="SSF47391">
    <property type="entry name" value="Dimerization-anchoring domain of cAMP-dependent PK regulatory subunit"/>
    <property type="match status" value="1"/>
</dbReference>
<dbReference type="InterPro" id="IPR039879">
    <property type="entry name" value="EFC10"/>
</dbReference>
<protein>
    <recommendedName>
        <fullName evidence="1">EF-hand domain-containing protein</fullName>
    </recommendedName>
</protein>
<evidence type="ECO:0000313" key="3">
    <source>
        <dbReference type="Proteomes" id="UP001162640"/>
    </source>
</evidence>
<gene>
    <name evidence="2" type="ORF">TL16_g00310</name>
</gene>
<accession>A0A9W7DN91</accession>
<evidence type="ECO:0000313" key="2">
    <source>
        <dbReference type="EMBL" id="GMH48527.1"/>
    </source>
</evidence>
<dbReference type="PROSITE" id="PS50222">
    <property type="entry name" value="EF_HAND_2"/>
    <property type="match status" value="1"/>
</dbReference>
<feature type="domain" description="EF-hand" evidence="1">
    <location>
        <begin position="63"/>
        <end position="98"/>
    </location>
</feature>